<evidence type="ECO:0000313" key="3">
    <source>
        <dbReference type="Proteomes" id="UP001460270"/>
    </source>
</evidence>
<evidence type="ECO:0000313" key="2">
    <source>
        <dbReference type="EMBL" id="KAK7913608.1"/>
    </source>
</evidence>
<feature type="compositionally biased region" description="Basic residues" evidence="1">
    <location>
        <begin position="36"/>
        <end position="46"/>
    </location>
</feature>
<gene>
    <name evidence="2" type="ORF">WMY93_013819</name>
</gene>
<feature type="region of interest" description="Disordered" evidence="1">
    <location>
        <begin position="36"/>
        <end position="60"/>
    </location>
</feature>
<name>A0AAW0P1C9_9GOBI</name>
<sequence length="147" mass="16416">MDSTCQLSGKSRSFPTLYDGNVSCISRSFVFVRRRERKTTHSKATRPKSNGDTGSPNTESGQLRVSALVRFRQCSSITFVDNSSVEVADTETCCQIETVKIGKQDMLVYRRFLELEDLCLVVCHVCNQVVTPQGILKHYGSWGVVSL</sequence>
<comment type="caution">
    <text evidence="2">The sequence shown here is derived from an EMBL/GenBank/DDBJ whole genome shotgun (WGS) entry which is preliminary data.</text>
</comment>
<proteinExistence type="predicted"/>
<dbReference type="EMBL" id="JBBPFD010000009">
    <property type="protein sequence ID" value="KAK7913608.1"/>
    <property type="molecule type" value="Genomic_DNA"/>
</dbReference>
<keyword evidence="3" id="KW-1185">Reference proteome</keyword>
<dbReference type="Proteomes" id="UP001460270">
    <property type="component" value="Unassembled WGS sequence"/>
</dbReference>
<dbReference type="AlphaFoldDB" id="A0AAW0P1C9"/>
<feature type="compositionally biased region" description="Polar residues" evidence="1">
    <location>
        <begin position="47"/>
        <end position="60"/>
    </location>
</feature>
<organism evidence="2 3">
    <name type="scientific">Mugilogobius chulae</name>
    <name type="common">yellowstripe goby</name>
    <dbReference type="NCBI Taxonomy" id="88201"/>
    <lineage>
        <taxon>Eukaryota</taxon>
        <taxon>Metazoa</taxon>
        <taxon>Chordata</taxon>
        <taxon>Craniata</taxon>
        <taxon>Vertebrata</taxon>
        <taxon>Euteleostomi</taxon>
        <taxon>Actinopterygii</taxon>
        <taxon>Neopterygii</taxon>
        <taxon>Teleostei</taxon>
        <taxon>Neoteleostei</taxon>
        <taxon>Acanthomorphata</taxon>
        <taxon>Gobiaria</taxon>
        <taxon>Gobiiformes</taxon>
        <taxon>Gobioidei</taxon>
        <taxon>Gobiidae</taxon>
        <taxon>Gobionellinae</taxon>
        <taxon>Mugilogobius</taxon>
    </lineage>
</organism>
<accession>A0AAW0P1C9</accession>
<protein>
    <submittedName>
        <fullName evidence="2">Uncharacterized protein</fullName>
    </submittedName>
</protein>
<evidence type="ECO:0000256" key="1">
    <source>
        <dbReference type="SAM" id="MobiDB-lite"/>
    </source>
</evidence>
<reference evidence="3" key="1">
    <citation type="submission" date="2024-04" db="EMBL/GenBank/DDBJ databases">
        <title>Salinicola lusitanus LLJ914,a marine bacterium isolated from the Okinawa Trough.</title>
        <authorList>
            <person name="Li J."/>
        </authorList>
    </citation>
    <scope>NUCLEOTIDE SEQUENCE [LARGE SCALE GENOMIC DNA]</scope>
</reference>